<dbReference type="SUPFAM" id="SSF52283">
    <property type="entry name" value="Formate/glycerate dehydrogenase catalytic domain-like"/>
    <property type="match status" value="1"/>
</dbReference>
<evidence type="ECO:0000256" key="7">
    <source>
        <dbReference type="ARBA" id="ARBA00025744"/>
    </source>
</evidence>
<dbReference type="InterPro" id="IPR005097">
    <property type="entry name" value="Sacchrp_dh_NADP-bd"/>
</dbReference>
<accession>A0A507D945</accession>
<dbReference type="Gene3D" id="3.40.50.720">
    <property type="entry name" value="NAD(P)-binding Rossmann-like Domain"/>
    <property type="match status" value="2"/>
</dbReference>
<evidence type="ECO:0000256" key="1">
    <source>
        <dbReference type="ARBA" id="ARBA00004682"/>
    </source>
</evidence>
<dbReference type="GO" id="GO:0005737">
    <property type="term" value="C:cytoplasm"/>
    <property type="evidence" value="ECO:0007669"/>
    <property type="project" value="TreeGrafter"/>
</dbReference>
<dbReference type="SMART" id="SM01002">
    <property type="entry name" value="AlaDh_PNT_C"/>
    <property type="match status" value="1"/>
</dbReference>
<evidence type="ECO:0000256" key="5">
    <source>
        <dbReference type="ARBA" id="ARBA00023154"/>
    </source>
</evidence>
<gene>
    <name evidence="10" type="ORF">SeLEV6574_g02403</name>
</gene>
<keyword evidence="5" id="KW-0028">Amino-acid biosynthesis</keyword>
<comment type="similarity">
    <text evidence="7">In the C-terminal section; belongs to the saccharopine dehydrogenase family.</text>
</comment>
<dbReference type="VEuPathDB" id="FungiDB:SeMB42_g00199"/>
<dbReference type="PANTHER" id="PTHR11133">
    <property type="entry name" value="SACCHAROPINE DEHYDROGENASE"/>
    <property type="match status" value="1"/>
</dbReference>
<evidence type="ECO:0000259" key="9">
    <source>
        <dbReference type="SMART" id="SM01003"/>
    </source>
</evidence>
<dbReference type="InterPro" id="IPR036291">
    <property type="entry name" value="NAD(P)-bd_dom_sf"/>
</dbReference>
<dbReference type="InterPro" id="IPR007698">
    <property type="entry name" value="AlaDH/PNT_NAD(H)-bd"/>
</dbReference>
<sequence length="927" mass="102897">MALYARYWSPRATGLAYKRQRHYASTGTSTSSLTIAIRREDKSRWERRVPLIPDHVERLIKELGTTVYVQPSTRRVIPDEKYEQAGAILTDDLSVADVVVAVKEVPIDLLMDSKTYLFFSHTHKGQTYNMPLLKKILKIRLIDYELMTDENKKRLVQFSKFAGYAGMIDGLHGLAHRLLCLGYGTPFLSMGMSYMYRNLSDARLDVTRTGLVIADDGLQPEMGPMTFVFTGDGHVARGALHVFKCLPHEWISPNDLKSLWETKSFNNHKVYACQLKVQDWIVRKDGGKFDRARYNEHPEEFTSVFHEKIAPYTRMLINGIYWDPRFPRLLTSQQARELALEGRLPMLTIADISCDINGSIEFMSHATSTDSPFFLYDPIRQIEHNNSEAPGVQIMSVDILPTEMPLESSEHFSNALFPYIKDLVRGNFEHPVLKRATITTTEGLVPKHAKLEQNIARYGNPVYGFGAKVRNPRKVLLLGSGYVSAPLVDYLLREPRTTITIASNTKPEAHRLAAGRQGTQVAPLDVHDIEALSTLVAGHDVVVSFVPAPLHPLVAKSCIQNRKHLVTASYVSPAMAGLDAQAKAADVTLLNEMGLDPGIDHMTAMRIFEDVRNQGGRITSFVSWCGGLPAPEASDNPLGYKFSWSPRGVLTAGMNDAKFKKSGKIVEVPGITLLGTAVPVSILPGFALEGIPNRDSLKYSDVYGLGPLDELDTLFRGTLRYQGYSELMSAFIRMGLLEDHVTAGAISADVSWPGLLNRLVQTNSGVMDLRQSIAIKLGLDLSDSSSNAVVDRVISALKWLDILTPSHSVPAASTLLDAFCAVLQKKLFYGPGERDMVVMHHEVCVEWQNGSRDKRSSTLVSYGDPSGYSAMARTVGLPAAIGVELILNHTITRRGVVVPMSRDVYEPTLHSLERENVKFTEKICIDG</sequence>
<feature type="domain" description="Alanine dehydrogenase/pyridine nucleotide transhydrogenase NAD(H)-binding" evidence="8">
    <location>
        <begin position="212"/>
        <end position="396"/>
    </location>
</feature>
<evidence type="ECO:0000256" key="2">
    <source>
        <dbReference type="ARBA" id="ARBA00004720"/>
    </source>
</evidence>
<dbReference type="InterPro" id="IPR032095">
    <property type="entry name" value="Sacchrp_dh-like_C"/>
</dbReference>
<evidence type="ECO:0000256" key="4">
    <source>
        <dbReference type="ARBA" id="ARBA00023002"/>
    </source>
</evidence>
<dbReference type="FunFam" id="3.40.50.720:FF:000087">
    <property type="entry name" value="alpha-aminoadipic semialdehyde synthase, mitochondrial"/>
    <property type="match status" value="1"/>
</dbReference>
<dbReference type="Gene3D" id="1.10.1870.10">
    <property type="entry name" value="Domain 3, Saccharopine reductase"/>
    <property type="match status" value="1"/>
</dbReference>
<dbReference type="SMART" id="SM01003">
    <property type="entry name" value="AlaDh_PNT_N"/>
    <property type="match status" value="1"/>
</dbReference>
<dbReference type="Proteomes" id="UP000320475">
    <property type="component" value="Unassembled WGS sequence"/>
</dbReference>
<evidence type="ECO:0000256" key="6">
    <source>
        <dbReference type="ARBA" id="ARBA00023268"/>
    </source>
</evidence>
<dbReference type="InterPro" id="IPR051168">
    <property type="entry name" value="AASS"/>
</dbReference>
<dbReference type="CDD" id="cd12189">
    <property type="entry name" value="LKR_SDH_like"/>
    <property type="match status" value="1"/>
</dbReference>
<feature type="domain" description="Alanine dehydrogenase/pyridine nucleotide transhydrogenase N-terminal" evidence="9">
    <location>
        <begin position="36"/>
        <end position="165"/>
    </location>
</feature>
<dbReference type="Pfam" id="PF03435">
    <property type="entry name" value="Sacchrp_dh_NADP"/>
    <property type="match status" value="1"/>
</dbReference>
<dbReference type="UniPathway" id="UPA00868">
    <property type="reaction ID" value="UER00835"/>
</dbReference>
<keyword evidence="6" id="KW-0511">Multifunctional enzyme</keyword>
<dbReference type="Pfam" id="PF05222">
    <property type="entry name" value="AlaDh_PNT_N"/>
    <property type="match status" value="1"/>
</dbReference>
<evidence type="ECO:0000313" key="11">
    <source>
        <dbReference type="Proteomes" id="UP000320475"/>
    </source>
</evidence>
<evidence type="ECO:0000259" key="8">
    <source>
        <dbReference type="SMART" id="SM01002"/>
    </source>
</evidence>
<name>A0A507D945_9FUNG</name>
<comment type="pathway">
    <text evidence="1">Amino-acid degradation; L-lysine degradation via saccharopine pathway; glutaryl-CoA from L-lysine: step 1/6.</text>
</comment>
<dbReference type="Pfam" id="PF16653">
    <property type="entry name" value="Sacchrp_dh_C"/>
    <property type="match status" value="1"/>
</dbReference>
<dbReference type="OrthoDB" id="10059875at2759"/>
<dbReference type="AlphaFoldDB" id="A0A507D945"/>
<dbReference type="SUPFAM" id="SSF51735">
    <property type="entry name" value="NAD(P)-binding Rossmann-fold domains"/>
    <property type="match status" value="1"/>
</dbReference>
<dbReference type="GO" id="GO:0033512">
    <property type="term" value="P:L-lysine catabolic process to acetyl-CoA via saccharopine"/>
    <property type="evidence" value="ECO:0007669"/>
    <property type="project" value="UniProtKB-UniPathway"/>
</dbReference>
<dbReference type="InterPro" id="IPR007886">
    <property type="entry name" value="AlaDH/PNT_N"/>
</dbReference>
<dbReference type="SUPFAM" id="SSF55347">
    <property type="entry name" value="Glyceraldehyde-3-phosphate dehydrogenase-like, C-terminal domain"/>
    <property type="match status" value="1"/>
</dbReference>
<dbReference type="FunFam" id="3.30.360.10:FF:000008">
    <property type="entry name" value="Alpha-aminoadipic semialdehyde synthase, mitochondrial"/>
    <property type="match status" value="1"/>
</dbReference>
<dbReference type="EMBL" id="QEAM01000066">
    <property type="protein sequence ID" value="TPX47897.1"/>
    <property type="molecule type" value="Genomic_DNA"/>
</dbReference>
<dbReference type="GO" id="GO:0004753">
    <property type="term" value="F:saccharopine dehydrogenase activity"/>
    <property type="evidence" value="ECO:0007669"/>
    <property type="project" value="TreeGrafter"/>
</dbReference>
<comment type="pathway">
    <text evidence="2">Amino-acid degradation; L-lysine degradation via saccharopine pathway; glutaryl-CoA from L-lysine: step 2/6.</text>
</comment>
<dbReference type="Gene3D" id="3.30.360.10">
    <property type="entry name" value="Dihydrodipicolinate Reductase, domain 2"/>
    <property type="match status" value="1"/>
</dbReference>
<protein>
    <submittedName>
        <fullName evidence="10">Uncharacterized protein</fullName>
    </submittedName>
</protein>
<proteinExistence type="inferred from homology"/>
<reference evidence="10 11" key="1">
    <citation type="journal article" date="2019" name="Sci. Rep.">
        <title>Comparative genomics of chytrid fungi reveal insights into the obligate biotrophic and pathogenic lifestyle of Synchytrium endobioticum.</title>
        <authorList>
            <person name="van de Vossenberg B.T.L.H."/>
            <person name="Warris S."/>
            <person name="Nguyen H.D.T."/>
            <person name="van Gent-Pelzer M.P.E."/>
            <person name="Joly D.L."/>
            <person name="van de Geest H.C."/>
            <person name="Bonants P.J.M."/>
            <person name="Smith D.S."/>
            <person name="Levesque C.A."/>
            <person name="van der Lee T.A.J."/>
        </authorList>
    </citation>
    <scope>NUCLEOTIDE SEQUENCE [LARGE SCALE GENOMIC DNA]</scope>
    <source>
        <strain evidence="10 11">LEV6574</strain>
    </source>
</reference>
<comment type="caution">
    <text evidence="10">The sequence shown here is derived from an EMBL/GenBank/DDBJ whole genome shotgun (WGS) entry which is preliminary data.</text>
</comment>
<evidence type="ECO:0000256" key="3">
    <source>
        <dbReference type="ARBA" id="ARBA00022857"/>
    </source>
</evidence>
<dbReference type="PANTHER" id="PTHR11133:SF22">
    <property type="entry name" value="ALPHA-AMINOADIPIC SEMIALDEHYDE SYNTHASE, MITOCHONDRIAL"/>
    <property type="match status" value="1"/>
</dbReference>
<keyword evidence="3" id="KW-0521">NADP</keyword>
<dbReference type="GO" id="GO:0019878">
    <property type="term" value="P:lysine biosynthetic process via aminoadipic acid"/>
    <property type="evidence" value="ECO:0007669"/>
    <property type="project" value="TreeGrafter"/>
</dbReference>
<dbReference type="FunFam" id="3.40.50.720:FF:000072">
    <property type="entry name" value="Saccharopine dehydrogenase [NADP(+), L-glutamate-forming]"/>
    <property type="match status" value="1"/>
</dbReference>
<evidence type="ECO:0000313" key="10">
    <source>
        <dbReference type="EMBL" id="TPX47897.1"/>
    </source>
</evidence>
<keyword evidence="4" id="KW-0560">Oxidoreductase</keyword>
<keyword evidence="5" id="KW-0457">Lysine biosynthesis</keyword>
<organism evidence="10 11">
    <name type="scientific">Synchytrium endobioticum</name>
    <dbReference type="NCBI Taxonomy" id="286115"/>
    <lineage>
        <taxon>Eukaryota</taxon>
        <taxon>Fungi</taxon>
        <taxon>Fungi incertae sedis</taxon>
        <taxon>Chytridiomycota</taxon>
        <taxon>Chytridiomycota incertae sedis</taxon>
        <taxon>Chytridiomycetes</taxon>
        <taxon>Synchytriales</taxon>
        <taxon>Synchytriaceae</taxon>
        <taxon>Synchytrium</taxon>
    </lineage>
</organism>